<dbReference type="Proteomes" id="UP001213681">
    <property type="component" value="Unassembled WGS sequence"/>
</dbReference>
<evidence type="ECO:0000259" key="1">
    <source>
        <dbReference type="Pfam" id="PF01814"/>
    </source>
</evidence>
<dbReference type="InterPro" id="IPR053206">
    <property type="entry name" value="Dimeric_xanthone_biosynth"/>
</dbReference>
<reference evidence="2" key="2">
    <citation type="journal article" date="2023" name="IMA Fungus">
        <title>Comparative genomic study of the Penicillium genus elucidates a diverse pangenome and 15 lateral gene transfer events.</title>
        <authorList>
            <person name="Petersen C."/>
            <person name="Sorensen T."/>
            <person name="Nielsen M.R."/>
            <person name="Sondergaard T.E."/>
            <person name="Sorensen J.L."/>
            <person name="Fitzpatrick D.A."/>
            <person name="Frisvad J.C."/>
            <person name="Nielsen K.L."/>
        </authorList>
    </citation>
    <scope>NUCLEOTIDE SEQUENCE</scope>
    <source>
        <strain evidence="2">IBT 16125</strain>
    </source>
</reference>
<evidence type="ECO:0000313" key="3">
    <source>
        <dbReference type="Proteomes" id="UP001213681"/>
    </source>
</evidence>
<accession>A0AAD6G1H3</accession>
<dbReference type="EMBL" id="JAPVEA010000006">
    <property type="protein sequence ID" value="KAJ5449424.1"/>
    <property type="molecule type" value="Genomic_DNA"/>
</dbReference>
<dbReference type="CDD" id="cd12108">
    <property type="entry name" value="Hr-like"/>
    <property type="match status" value="1"/>
</dbReference>
<keyword evidence="3" id="KW-1185">Reference proteome</keyword>
<gene>
    <name evidence="2" type="ORF">N7458_005873</name>
</gene>
<reference evidence="2" key="1">
    <citation type="submission" date="2022-12" db="EMBL/GenBank/DDBJ databases">
        <authorList>
            <person name="Petersen C."/>
        </authorList>
    </citation>
    <scope>NUCLEOTIDE SEQUENCE</scope>
    <source>
        <strain evidence="2">IBT 16125</strain>
    </source>
</reference>
<sequence length="228" mass="26526">MAAEMSIVHNCLIRGINSVYNQCINVATRGTDTDKVDFANYAFQWTEWVHEHHSSEDNTLLPPMGEIARVPGLMDVNTNEHAGFHDTITEYSDYLKKVIQGKEELLGEKVKSLIDSFMPELHTHLGNEIETLVNLEKYAKVDWDAWFKKKVGRMVKESMGQYEYRISIFPLSIVSHDKSFGDGVWQSFPPIPYMFALALRWMYMYKNQHWWRFAGCDFKGYPKELPFA</sequence>
<dbReference type="AlphaFoldDB" id="A0AAD6G1H3"/>
<protein>
    <submittedName>
        <fullName evidence="2">Hemerythrin HHE cation binding domain-containing protein</fullName>
    </submittedName>
</protein>
<dbReference type="PANTHER" id="PTHR38048:SF2">
    <property type="entry name" value="HEMERYTHRIN-LIKE DOMAIN-CONTAINING PROTEIN"/>
    <property type="match status" value="1"/>
</dbReference>
<evidence type="ECO:0000313" key="2">
    <source>
        <dbReference type="EMBL" id="KAJ5449424.1"/>
    </source>
</evidence>
<proteinExistence type="predicted"/>
<comment type="caution">
    <text evidence="2">The sequence shown here is derived from an EMBL/GenBank/DDBJ whole genome shotgun (WGS) entry which is preliminary data.</text>
</comment>
<organism evidence="2 3">
    <name type="scientific">Penicillium daleae</name>
    <dbReference type="NCBI Taxonomy" id="63821"/>
    <lineage>
        <taxon>Eukaryota</taxon>
        <taxon>Fungi</taxon>
        <taxon>Dikarya</taxon>
        <taxon>Ascomycota</taxon>
        <taxon>Pezizomycotina</taxon>
        <taxon>Eurotiomycetes</taxon>
        <taxon>Eurotiomycetidae</taxon>
        <taxon>Eurotiales</taxon>
        <taxon>Aspergillaceae</taxon>
        <taxon>Penicillium</taxon>
    </lineage>
</organism>
<feature type="domain" description="Hemerythrin-like" evidence="1">
    <location>
        <begin position="34"/>
        <end position="132"/>
    </location>
</feature>
<dbReference type="Pfam" id="PF01814">
    <property type="entry name" value="Hemerythrin"/>
    <property type="match status" value="1"/>
</dbReference>
<dbReference type="GeneID" id="81599498"/>
<dbReference type="PANTHER" id="PTHR38048">
    <property type="entry name" value="EXPRESSED PROTEIN"/>
    <property type="match status" value="1"/>
</dbReference>
<dbReference type="Gene3D" id="1.20.120.520">
    <property type="entry name" value="nmb1532 protein domain like"/>
    <property type="match status" value="1"/>
</dbReference>
<name>A0AAD6G1H3_9EURO</name>
<dbReference type="RefSeq" id="XP_056764959.1">
    <property type="nucleotide sequence ID" value="XM_056909255.1"/>
</dbReference>
<dbReference type="InterPro" id="IPR012312">
    <property type="entry name" value="Hemerythrin-like"/>
</dbReference>